<proteinExistence type="predicted"/>
<protein>
    <submittedName>
        <fullName evidence="2">Uncharacterized protein</fullName>
    </submittedName>
</protein>
<dbReference type="PaxDb" id="2903-EOD11919"/>
<evidence type="ECO:0000313" key="2">
    <source>
        <dbReference type="EnsemblProtists" id="EOD11919"/>
    </source>
</evidence>
<dbReference type="HOGENOM" id="CLU_1879321_0_0_1"/>
<name>A0A0D3IKY4_EMIH1</name>
<dbReference type="AlphaFoldDB" id="A0A0D3IKY4"/>
<dbReference type="GeneID" id="17257986"/>
<evidence type="ECO:0000256" key="1">
    <source>
        <dbReference type="SAM" id="MobiDB-lite"/>
    </source>
</evidence>
<reference evidence="2" key="2">
    <citation type="submission" date="2024-10" db="UniProtKB">
        <authorList>
            <consortium name="EnsemblProtists"/>
        </authorList>
    </citation>
    <scope>IDENTIFICATION</scope>
</reference>
<feature type="region of interest" description="Disordered" evidence="1">
    <location>
        <begin position="1"/>
        <end position="23"/>
    </location>
</feature>
<reference evidence="3" key="1">
    <citation type="journal article" date="2013" name="Nature">
        <title>Pan genome of the phytoplankton Emiliania underpins its global distribution.</title>
        <authorList>
            <person name="Read B.A."/>
            <person name="Kegel J."/>
            <person name="Klute M.J."/>
            <person name="Kuo A."/>
            <person name="Lefebvre S.C."/>
            <person name="Maumus F."/>
            <person name="Mayer C."/>
            <person name="Miller J."/>
            <person name="Monier A."/>
            <person name="Salamov A."/>
            <person name="Young J."/>
            <person name="Aguilar M."/>
            <person name="Claverie J.M."/>
            <person name="Frickenhaus S."/>
            <person name="Gonzalez K."/>
            <person name="Herman E.K."/>
            <person name="Lin Y.C."/>
            <person name="Napier J."/>
            <person name="Ogata H."/>
            <person name="Sarno A.F."/>
            <person name="Shmutz J."/>
            <person name="Schroeder D."/>
            <person name="de Vargas C."/>
            <person name="Verret F."/>
            <person name="von Dassow P."/>
            <person name="Valentin K."/>
            <person name="Van de Peer Y."/>
            <person name="Wheeler G."/>
            <person name="Dacks J.B."/>
            <person name="Delwiche C.F."/>
            <person name="Dyhrman S.T."/>
            <person name="Glockner G."/>
            <person name="John U."/>
            <person name="Richards T."/>
            <person name="Worden A.Z."/>
            <person name="Zhang X."/>
            <person name="Grigoriev I.V."/>
            <person name="Allen A.E."/>
            <person name="Bidle K."/>
            <person name="Borodovsky M."/>
            <person name="Bowler C."/>
            <person name="Brownlee C."/>
            <person name="Cock J.M."/>
            <person name="Elias M."/>
            <person name="Gladyshev V.N."/>
            <person name="Groth M."/>
            <person name="Guda C."/>
            <person name="Hadaegh A."/>
            <person name="Iglesias-Rodriguez M.D."/>
            <person name="Jenkins J."/>
            <person name="Jones B.M."/>
            <person name="Lawson T."/>
            <person name="Leese F."/>
            <person name="Lindquist E."/>
            <person name="Lobanov A."/>
            <person name="Lomsadze A."/>
            <person name="Malik S.B."/>
            <person name="Marsh M.E."/>
            <person name="Mackinder L."/>
            <person name="Mock T."/>
            <person name="Mueller-Roeber B."/>
            <person name="Pagarete A."/>
            <person name="Parker M."/>
            <person name="Probert I."/>
            <person name="Quesneville H."/>
            <person name="Raines C."/>
            <person name="Rensing S.A."/>
            <person name="Riano-Pachon D.M."/>
            <person name="Richier S."/>
            <person name="Rokitta S."/>
            <person name="Shiraiwa Y."/>
            <person name="Soanes D.M."/>
            <person name="van der Giezen M."/>
            <person name="Wahlund T.M."/>
            <person name="Williams B."/>
            <person name="Wilson W."/>
            <person name="Wolfe G."/>
            <person name="Wurch L.L."/>
        </authorList>
    </citation>
    <scope>NUCLEOTIDE SEQUENCE</scope>
</reference>
<evidence type="ECO:0000313" key="3">
    <source>
        <dbReference type="Proteomes" id="UP000013827"/>
    </source>
</evidence>
<dbReference type="KEGG" id="ehx:EMIHUDRAFT_437533"/>
<organism evidence="2 3">
    <name type="scientific">Emiliania huxleyi (strain CCMP1516)</name>
    <dbReference type="NCBI Taxonomy" id="280463"/>
    <lineage>
        <taxon>Eukaryota</taxon>
        <taxon>Haptista</taxon>
        <taxon>Haptophyta</taxon>
        <taxon>Prymnesiophyceae</taxon>
        <taxon>Isochrysidales</taxon>
        <taxon>Noelaerhabdaceae</taxon>
        <taxon>Emiliania</taxon>
    </lineage>
</organism>
<dbReference type="Proteomes" id="UP000013827">
    <property type="component" value="Unassembled WGS sequence"/>
</dbReference>
<accession>A0A0D3IKY4</accession>
<dbReference type="EnsemblProtists" id="EOD11919">
    <property type="protein sequence ID" value="EOD11919"/>
    <property type="gene ID" value="EMIHUDRAFT_437533"/>
</dbReference>
<dbReference type="RefSeq" id="XP_005764348.1">
    <property type="nucleotide sequence ID" value="XM_005764291.1"/>
</dbReference>
<feature type="region of interest" description="Disordered" evidence="1">
    <location>
        <begin position="44"/>
        <end position="126"/>
    </location>
</feature>
<sequence length="136" mass="14127">MRSLPPAKTARRAIGGRELPLSDSPNVMRAAALLAGVEPSPLTIPQVGASPMSVPPEAGPSRDQATSPIRMEETEPDADLPDFFTGAPADRRAAPAADAEPEQACRVSEGGEDSAAAHPTSPTSGFTFEELYTAML</sequence>
<keyword evidence="3" id="KW-1185">Reference proteome</keyword>